<feature type="domain" description="Acyl-CoA dehydrogenase/oxidase C-terminal" evidence="6">
    <location>
        <begin position="227"/>
        <end position="375"/>
    </location>
</feature>
<dbReference type="Gene3D" id="1.20.140.10">
    <property type="entry name" value="Butyryl-CoA Dehydrogenase, subunit A, domain 3"/>
    <property type="match status" value="1"/>
</dbReference>
<dbReference type="FunFam" id="1.20.140.10:FF:000011">
    <property type="entry name" value="Medium-chain specific acyl-CoA dehydrogenase, mitochondrial"/>
    <property type="match status" value="1"/>
</dbReference>
<feature type="domain" description="Acyl-CoA oxidase/dehydrogenase middle" evidence="7">
    <location>
        <begin position="120"/>
        <end position="215"/>
    </location>
</feature>
<dbReference type="AlphaFoldDB" id="A0A1H8CT06"/>
<dbReference type="InterPro" id="IPR037069">
    <property type="entry name" value="AcylCoA_DH/ox_N_sf"/>
</dbReference>
<reference evidence="9 10" key="1">
    <citation type="submission" date="2016-10" db="EMBL/GenBank/DDBJ databases">
        <authorList>
            <person name="de Groot N.N."/>
        </authorList>
    </citation>
    <scope>NUCLEOTIDE SEQUENCE [LARGE SCALE GENOMIC DNA]</scope>
    <source>
        <strain evidence="9 10">DSM 15123</strain>
    </source>
</reference>
<sequence>MHFALTEEQRMIQQLAREFAQQEIAPLSAQHDREQSFPLPVHAKALELGLLNIAMPAEFGGAGLGALEVALVTEQLCRACLGIGTALCVNALAAEPILLAGTSEQKQAWLPRLAAGEFASFALTEPGAGSDAAGIRSTAVREGDDYVLNGSKMWISNASLASFFVVFAKTDPAAGHKGISAFVVERNSPGLTVGEPLGKLGQRAAPTCEVFFDGVRVPAQQRLGAEGEGFAIAMRTFDQSRPMVAAFGLGLVQCCIDEALPYATERKSMGQRLIDHQAVAHHLAEMQIRLEASRLLTYQSAWLADQGQRNTLQASVAKAYSSDAAMWAATQAIQVLGGMGYSTEYPVEKLFRDAKVLQIYEGTSEIQRSIIAREMERGMASGA</sequence>
<dbReference type="InterPro" id="IPR009075">
    <property type="entry name" value="AcylCo_DH/oxidase_C"/>
</dbReference>
<dbReference type="GO" id="GO:0003995">
    <property type="term" value="F:acyl-CoA dehydrogenase activity"/>
    <property type="evidence" value="ECO:0007669"/>
    <property type="project" value="InterPro"/>
</dbReference>
<dbReference type="SUPFAM" id="SSF47203">
    <property type="entry name" value="Acyl-CoA dehydrogenase C-terminal domain-like"/>
    <property type="match status" value="1"/>
</dbReference>
<dbReference type="Gene3D" id="2.40.110.10">
    <property type="entry name" value="Butyryl-CoA Dehydrogenase, subunit A, domain 2"/>
    <property type="match status" value="1"/>
</dbReference>
<feature type="domain" description="Acyl-CoA dehydrogenase/oxidase N-terminal" evidence="8">
    <location>
        <begin position="6"/>
        <end position="117"/>
    </location>
</feature>
<dbReference type="PANTHER" id="PTHR43884">
    <property type="entry name" value="ACYL-COA DEHYDROGENASE"/>
    <property type="match status" value="1"/>
</dbReference>
<protein>
    <submittedName>
        <fullName evidence="9">Acyl-CoA dehydrogenase</fullName>
    </submittedName>
</protein>
<gene>
    <name evidence="9" type="ORF">SAMN02745977_00044</name>
</gene>
<dbReference type="SUPFAM" id="SSF56645">
    <property type="entry name" value="Acyl-CoA dehydrogenase NM domain-like"/>
    <property type="match status" value="1"/>
</dbReference>
<dbReference type="InterPro" id="IPR009100">
    <property type="entry name" value="AcylCoA_DH/oxidase_NM_dom_sf"/>
</dbReference>
<proteinExistence type="inferred from homology"/>
<dbReference type="InterPro" id="IPR006089">
    <property type="entry name" value="Acyl-CoA_DH_CS"/>
</dbReference>
<keyword evidence="5" id="KW-0560">Oxidoreductase</keyword>
<dbReference type="PIRSF" id="PIRSF016578">
    <property type="entry name" value="HsaA"/>
    <property type="match status" value="1"/>
</dbReference>
<evidence type="ECO:0000313" key="10">
    <source>
        <dbReference type="Proteomes" id="UP000199531"/>
    </source>
</evidence>
<dbReference type="InterPro" id="IPR006091">
    <property type="entry name" value="Acyl-CoA_Oxase/DH_mid-dom"/>
</dbReference>
<comment type="cofactor">
    <cofactor evidence="1">
        <name>FAD</name>
        <dbReference type="ChEBI" id="CHEBI:57692"/>
    </cofactor>
</comment>
<keyword evidence="10" id="KW-1185">Reference proteome</keyword>
<organism evidence="9 10">
    <name type="scientific">Brachymonas denitrificans DSM 15123</name>
    <dbReference type="NCBI Taxonomy" id="1121117"/>
    <lineage>
        <taxon>Bacteria</taxon>
        <taxon>Pseudomonadati</taxon>
        <taxon>Pseudomonadota</taxon>
        <taxon>Betaproteobacteria</taxon>
        <taxon>Burkholderiales</taxon>
        <taxon>Comamonadaceae</taxon>
        <taxon>Brachymonas</taxon>
    </lineage>
</organism>
<dbReference type="OrthoDB" id="9770681at2"/>
<dbReference type="Pfam" id="PF02770">
    <property type="entry name" value="Acyl-CoA_dh_M"/>
    <property type="match status" value="1"/>
</dbReference>
<dbReference type="FunFam" id="1.10.540.10:FF:000002">
    <property type="entry name" value="Acyl-CoA dehydrogenase FadE19"/>
    <property type="match status" value="1"/>
</dbReference>
<dbReference type="GO" id="GO:0050660">
    <property type="term" value="F:flavin adenine dinucleotide binding"/>
    <property type="evidence" value="ECO:0007669"/>
    <property type="project" value="InterPro"/>
</dbReference>
<dbReference type="RefSeq" id="WP_091812669.1">
    <property type="nucleotide sequence ID" value="NZ_FOCW01000001.1"/>
</dbReference>
<evidence type="ECO:0000259" key="7">
    <source>
        <dbReference type="Pfam" id="PF02770"/>
    </source>
</evidence>
<evidence type="ECO:0000256" key="4">
    <source>
        <dbReference type="ARBA" id="ARBA00022827"/>
    </source>
</evidence>
<dbReference type="Proteomes" id="UP000199531">
    <property type="component" value="Unassembled WGS sequence"/>
</dbReference>
<dbReference type="InterPro" id="IPR046373">
    <property type="entry name" value="Acyl-CoA_Oxase/DH_mid-dom_sf"/>
</dbReference>
<dbReference type="PANTHER" id="PTHR43884:SF12">
    <property type="entry name" value="ISOVALERYL-COA DEHYDROGENASE, MITOCHONDRIAL-RELATED"/>
    <property type="match status" value="1"/>
</dbReference>
<dbReference type="EMBL" id="FOCW01000001">
    <property type="protein sequence ID" value="SEM98185.1"/>
    <property type="molecule type" value="Genomic_DNA"/>
</dbReference>
<dbReference type="InterPro" id="IPR013786">
    <property type="entry name" value="AcylCoA_DH/ox_N"/>
</dbReference>
<dbReference type="Gene3D" id="1.10.540.10">
    <property type="entry name" value="Acyl-CoA dehydrogenase/oxidase, N-terminal domain"/>
    <property type="match status" value="1"/>
</dbReference>
<evidence type="ECO:0000256" key="1">
    <source>
        <dbReference type="ARBA" id="ARBA00001974"/>
    </source>
</evidence>
<evidence type="ECO:0000259" key="8">
    <source>
        <dbReference type="Pfam" id="PF02771"/>
    </source>
</evidence>
<dbReference type="STRING" id="1121117.SAMN02745977_00044"/>
<dbReference type="PROSITE" id="PS00073">
    <property type="entry name" value="ACYL_COA_DH_2"/>
    <property type="match status" value="1"/>
</dbReference>
<evidence type="ECO:0000256" key="3">
    <source>
        <dbReference type="ARBA" id="ARBA00022630"/>
    </source>
</evidence>
<name>A0A1H8CT06_9BURK</name>
<dbReference type="Pfam" id="PF00441">
    <property type="entry name" value="Acyl-CoA_dh_1"/>
    <property type="match status" value="1"/>
</dbReference>
<dbReference type="Pfam" id="PF02771">
    <property type="entry name" value="Acyl-CoA_dh_N"/>
    <property type="match status" value="1"/>
</dbReference>
<evidence type="ECO:0000259" key="6">
    <source>
        <dbReference type="Pfam" id="PF00441"/>
    </source>
</evidence>
<dbReference type="InterPro" id="IPR036250">
    <property type="entry name" value="AcylCo_DH-like_C"/>
</dbReference>
<evidence type="ECO:0000256" key="5">
    <source>
        <dbReference type="ARBA" id="ARBA00023002"/>
    </source>
</evidence>
<keyword evidence="3" id="KW-0285">Flavoprotein</keyword>
<evidence type="ECO:0000313" key="9">
    <source>
        <dbReference type="EMBL" id="SEM98185.1"/>
    </source>
</evidence>
<accession>A0A1H8CT06</accession>
<comment type="similarity">
    <text evidence="2">Belongs to the acyl-CoA dehydrogenase family.</text>
</comment>
<dbReference type="PROSITE" id="PS00072">
    <property type="entry name" value="ACYL_COA_DH_1"/>
    <property type="match status" value="1"/>
</dbReference>
<evidence type="ECO:0000256" key="2">
    <source>
        <dbReference type="ARBA" id="ARBA00009347"/>
    </source>
</evidence>
<keyword evidence="4" id="KW-0274">FAD</keyword>
<dbReference type="FunFam" id="2.40.110.10:FF:000001">
    <property type="entry name" value="Acyl-CoA dehydrogenase, mitochondrial"/>
    <property type="match status" value="1"/>
</dbReference>